<evidence type="ECO:0000256" key="19">
    <source>
        <dbReference type="SAM" id="MobiDB-lite"/>
    </source>
</evidence>
<evidence type="ECO:0000256" key="9">
    <source>
        <dbReference type="ARBA" id="ARBA00022723"/>
    </source>
</evidence>
<evidence type="ECO:0000256" key="5">
    <source>
        <dbReference type="ARBA" id="ARBA00022553"/>
    </source>
</evidence>
<dbReference type="GO" id="GO:0061630">
    <property type="term" value="F:ubiquitin protein ligase activity"/>
    <property type="evidence" value="ECO:0007669"/>
    <property type="project" value="TreeGrafter"/>
</dbReference>
<keyword evidence="8" id="KW-0548">Nucleotidyltransferase</keyword>
<dbReference type="InterPro" id="IPR013083">
    <property type="entry name" value="Znf_RING/FYVE/PHD"/>
</dbReference>
<keyword evidence="5" id="KW-0597">Phosphoprotein</keyword>
<protein>
    <submittedName>
        <fullName evidence="23">Uncharacterized protein</fullName>
    </submittedName>
</protein>
<keyword evidence="24" id="KW-1185">Reference proteome</keyword>
<feature type="region of interest" description="Disordered" evidence="19">
    <location>
        <begin position="84"/>
        <end position="180"/>
    </location>
</feature>
<feature type="compositionally biased region" description="Basic and acidic residues" evidence="19">
    <location>
        <begin position="157"/>
        <end position="179"/>
    </location>
</feature>
<evidence type="ECO:0000256" key="13">
    <source>
        <dbReference type="ARBA" id="ARBA00022840"/>
    </source>
</evidence>
<proteinExistence type="inferred from homology"/>
<keyword evidence="15" id="KW-0539">Nucleus</keyword>
<dbReference type="InterPro" id="IPR008913">
    <property type="entry name" value="Znf_CHY"/>
</dbReference>
<dbReference type="SUPFAM" id="SSF161219">
    <property type="entry name" value="CHY zinc finger-like"/>
    <property type="match status" value="1"/>
</dbReference>
<keyword evidence="11 18" id="KW-0863">Zinc-finger</keyword>
<reference evidence="23 24" key="3">
    <citation type="journal article" date="2015" name="Genome Announc.">
        <title>Draft Genome Sequence of the Archiascomycetous Yeast Saitoella complicata.</title>
        <authorList>
            <person name="Yamauchi K."/>
            <person name="Kondo S."/>
            <person name="Hamamoto M."/>
            <person name="Takahashi Y."/>
            <person name="Ogura Y."/>
            <person name="Hayashi T."/>
            <person name="Nishida H."/>
        </authorList>
    </citation>
    <scope>NUCLEOTIDE SEQUENCE [LARGE SCALE GENOMIC DNA]</scope>
    <source>
        <strain evidence="23 24">NRRL Y-17804</strain>
    </source>
</reference>
<dbReference type="SUPFAM" id="SSF57850">
    <property type="entry name" value="RING/U-box"/>
    <property type="match status" value="1"/>
</dbReference>
<evidence type="ECO:0000256" key="17">
    <source>
        <dbReference type="ARBA" id="ARBA00049001"/>
    </source>
</evidence>
<dbReference type="PROSITE" id="PS51270">
    <property type="entry name" value="ZF_CTCHY"/>
    <property type="match status" value="1"/>
</dbReference>
<feature type="domain" description="RING-type" evidence="20">
    <location>
        <begin position="868"/>
        <end position="910"/>
    </location>
</feature>
<dbReference type="SUPFAM" id="SSF161245">
    <property type="entry name" value="Zinc hairpin stack"/>
    <property type="match status" value="1"/>
</dbReference>
<comment type="pathway">
    <text evidence="3">Cofactor biosynthesis; NAD(+) biosynthesis; deamido-NAD(+) from nicotinate D-ribonucleotide: step 1/1.</text>
</comment>
<evidence type="ECO:0000256" key="12">
    <source>
        <dbReference type="ARBA" id="ARBA00022833"/>
    </source>
</evidence>
<sequence>MSSRQTASAQNFESVRAWRKCRRRNAREVIASLTVSWLWSARYRRRSSSVNSSSPRRSAAQYLTETSTVHISATMDPSLAVGYVPPSETAPRNDLRQPDSGKVPSAIMDDPCFASDPTTSGEEDRWTDGHPKTNGINREESMTPDPARPRPSTHRFHTSDSYEHHLRLGPHDGKNRISDGMDLEEVPLGIVRQATKLEDYKFPDHRLRTVMADSTRTPLVIVACGSFSPITYLHLRIFEMALDNIREHTRFEVMGGYYSPVSDHYRKSGLAPANHRVRMCELASERTSSWLMVDAWETLQNNYTRTAVVLDHFDEEINGKRGGVRTKDGKVKKVKIMLLAGGDLIETMAEPNVWADEDLHHILGNYGTLVVERTGADVWGFLLSHDILWQHRKNVLVIKQLIYNDISSTKVRLFIRRGMSIQYLLPNSVIKYIEDHGLYHETEPVKTVILDKGGWHDKLRLDVNLHRRRRIKEEDETKPTSYFLYPNSRESPQRAVDWDAPSIWAATRPALPRVHLEQPARYSTTSNTIQGDNQLRADRLHPPHQRAIGARTRQVTTSRTSEARSSVYMASFIPTDILNAIIARVTSPRPSPVSPVASPSLSSSVDSSASMSDIPPPEARRTTLQEPLEDVSNSRMIGPVESGVGVPANGSVNGEARDSPSSTAPVQHPQPDLEKQAQLRRNILKIQSTDISDREKAHKMQTLLTQGYNAPVKPTQIEATVDDKEPTYADKEKGILGCKHYKRAVKLQCHTCNAWSSCRFCHDDSHPDHKLVRQETKNMLCMYCGCAQPAGQNCKHCKKRLAKYYCDICRLWDDDPEKKIYHCPDCGICRIGEGLGKDFFHCKGCGVCMSMSLQNSHRCIERSTECDCPICGEFMFTSTQTVVFMQCGHSIHQACYEQHIRQSYKCPTCSRSLANMDTHFRLLDAEIARQPMPDPYDKWKANVLCNDCSAKSRVQYHFLGHRCDVCASYNTVLNGVLRPGDEDYENPLTAVLRGLENRNLEDLRRQAAGSDESDEDGLFDDEELGDDPDDGVMVEVTANDDDIDEEQMFLIHSDHPLAQEDADGPGIGTENGCGARWTFSGSIWMEFALESYFHGDGWRGCFVFCNCRFIGGRSILKSEL</sequence>
<dbReference type="InterPro" id="IPR037275">
    <property type="entry name" value="Znf_CTCHY_sf"/>
</dbReference>
<feature type="compositionally biased region" description="Polar residues" evidence="19">
    <location>
        <begin position="553"/>
        <end position="563"/>
    </location>
</feature>
<dbReference type="InterPro" id="IPR017921">
    <property type="entry name" value="Znf_CTCHY"/>
</dbReference>
<evidence type="ECO:0000259" key="21">
    <source>
        <dbReference type="PROSITE" id="PS51266"/>
    </source>
</evidence>
<organism evidence="23 24">
    <name type="scientific">Saitoella complicata (strain BCRC 22490 / CBS 7301 / JCM 7358 / NBRC 10748 / NRRL Y-17804)</name>
    <dbReference type="NCBI Taxonomy" id="698492"/>
    <lineage>
        <taxon>Eukaryota</taxon>
        <taxon>Fungi</taxon>
        <taxon>Dikarya</taxon>
        <taxon>Ascomycota</taxon>
        <taxon>Taphrinomycotina</taxon>
        <taxon>Taphrinomycotina incertae sedis</taxon>
        <taxon>Saitoella</taxon>
    </lineage>
</organism>
<feature type="domain" description="CHY-type" evidence="21">
    <location>
        <begin position="731"/>
        <end position="799"/>
    </location>
</feature>
<dbReference type="InterPro" id="IPR005248">
    <property type="entry name" value="NadD/NMNAT"/>
</dbReference>
<dbReference type="GO" id="GO:0005634">
    <property type="term" value="C:nucleus"/>
    <property type="evidence" value="ECO:0007669"/>
    <property type="project" value="UniProtKB-SubCell"/>
</dbReference>
<dbReference type="Proteomes" id="UP000033140">
    <property type="component" value="Unassembled WGS sequence"/>
</dbReference>
<accession>A0A0E9NFE2</accession>
<dbReference type="InterPro" id="IPR045094">
    <property type="entry name" value="NMNAT_euk"/>
</dbReference>
<dbReference type="STRING" id="698492.A0A0E9NFE2"/>
<dbReference type="InterPro" id="IPR037274">
    <property type="entry name" value="Znf_CHY_sf"/>
</dbReference>
<dbReference type="Gene3D" id="2.20.28.10">
    <property type="match status" value="1"/>
</dbReference>
<feature type="compositionally biased region" description="Basic and acidic residues" evidence="19">
    <location>
        <begin position="122"/>
        <end position="141"/>
    </location>
</feature>
<comment type="pathway">
    <text evidence="2">Cofactor biosynthesis; NAD(+) biosynthesis; NAD(+) from nicotinamide D-ribonucleotide: step 1/1.</text>
</comment>
<dbReference type="CDD" id="cd16464">
    <property type="entry name" value="RING-H2_Pirh2-like"/>
    <property type="match status" value="1"/>
</dbReference>
<dbReference type="GO" id="GO:0005524">
    <property type="term" value="F:ATP binding"/>
    <property type="evidence" value="ECO:0007669"/>
    <property type="project" value="UniProtKB-KW"/>
</dbReference>
<evidence type="ECO:0000256" key="8">
    <source>
        <dbReference type="ARBA" id="ARBA00022695"/>
    </source>
</evidence>
<dbReference type="Pfam" id="PF14599">
    <property type="entry name" value="zinc_ribbon_6"/>
    <property type="match status" value="1"/>
</dbReference>
<dbReference type="Gene3D" id="3.40.50.620">
    <property type="entry name" value="HUPs"/>
    <property type="match status" value="1"/>
</dbReference>
<dbReference type="PANTHER" id="PTHR21319:SF0">
    <property type="entry name" value="AND RING FINGER DOMAIN PROTEIN, PUTATIVE (AFU_ORTHOLOGUE AFUA_1G08900)-RELATED"/>
    <property type="match status" value="1"/>
</dbReference>
<comment type="catalytic activity">
    <reaction evidence="16">
        <text>nicotinate beta-D-ribonucleotide + ATP + H(+) = deamido-NAD(+) + diphosphate</text>
        <dbReference type="Rhea" id="RHEA:22860"/>
        <dbReference type="ChEBI" id="CHEBI:15378"/>
        <dbReference type="ChEBI" id="CHEBI:30616"/>
        <dbReference type="ChEBI" id="CHEBI:33019"/>
        <dbReference type="ChEBI" id="CHEBI:57502"/>
        <dbReference type="ChEBI" id="CHEBI:58437"/>
        <dbReference type="EC" id="2.7.7.18"/>
    </reaction>
</comment>
<dbReference type="EMBL" id="BACD03000015">
    <property type="protein sequence ID" value="GAO48582.1"/>
    <property type="molecule type" value="Genomic_DNA"/>
</dbReference>
<dbReference type="Gene3D" id="3.30.40.10">
    <property type="entry name" value="Zinc/RING finger domain, C3HC4 (zinc finger)"/>
    <property type="match status" value="1"/>
</dbReference>
<dbReference type="GO" id="GO:0006511">
    <property type="term" value="P:ubiquitin-dependent protein catabolic process"/>
    <property type="evidence" value="ECO:0007669"/>
    <property type="project" value="TreeGrafter"/>
</dbReference>
<reference evidence="23 24" key="2">
    <citation type="journal article" date="2014" name="J. Gen. Appl. Microbiol.">
        <title>The early diverging ascomycetous budding yeast Saitoella complicata has three histone deacetylases belonging to the Clr6, Hos2, and Rpd3 lineages.</title>
        <authorList>
            <person name="Nishida H."/>
            <person name="Matsumoto T."/>
            <person name="Kondo S."/>
            <person name="Hamamoto M."/>
            <person name="Yoshikawa H."/>
        </authorList>
    </citation>
    <scope>NUCLEOTIDE SEQUENCE [LARGE SCALE GENOMIC DNA]</scope>
    <source>
        <strain evidence="23 24">NRRL Y-17804</strain>
    </source>
</reference>
<feature type="region of interest" description="Disordered" evidence="19">
    <location>
        <begin position="541"/>
        <end position="563"/>
    </location>
</feature>
<evidence type="ECO:0000313" key="24">
    <source>
        <dbReference type="Proteomes" id="UP000033140"/>
    </source>
</evidence>
<dbReference type="InterPro" id="IPR001841">
    <property type="entry name" value="Znf_RING"/>
</dbReference>
<keyword evidence="12" id="KW-0862">Zinc</keyword>
<evidence type="ECO:0000256" key="18">
    <source>
        <dbReference type="PROSITE-ProRule" id="PRU00601"/>
    </source>
</evidence>
<keyword evidence="6" id="KW-0662">Pyridine nucleotide biosynthesis</keyword>
<dbReference type="PROSITE" id="PS50089">
    <property type="entry name" value="ZF_RING_2"/>
    <property type="match status" value="1"/>
</dbReference>
<dbReference type="InterPro" id="IPR014729">
    <property type="entry name" value="Rossmann-like_a/b/a_fold"/>
</dbReference>
<keyword evidence="14" id="KW-0520">NAD</keyword>
<dbReference type="PROSITE" id="PS51266">
    <property type="entry name" value="ZF_CHY"/>
    <property type="match status" value="1"/>
</dbReference>
<evidence type="ECO:0000256" key="14">
    <source>
        <dbReference type="ARBA" id="ARBA00023027"/>
    </source>
</evidence>
<name>A0A0E9NFE2_SAICN</name>
<keyword evidence="10" id="KW-0547">Nucleotide-binding</keyword>
<evidence type="ECO:0000256" key="11">
    <source>
        <dbReference type="ARBA" id="ARBA00022771"/>
    </source>
</evidence>
<evidence type="ECO:0000259" key="22">
    <source>
        <dbReference type="PROSITE" id="PS51270"/>
    </source>
</evidence>
<evidence type="ECO:0000256" key="10">
    <source>
        <dbReference type="ARBA" id="ARBA00022741"/>
    </source>
</evidence>
<dbReference type="InterPro" id="IPR039512">
    <property type="entry name" value="RCHY1_zinc-ribbon"/>
</dbReference>
<keyword evidence="13" id="KW-0067">ATP-binding</keyword>
<dbReference type="AlphaFoldDB" id="A0A0E9NFE2"/>
<dbReference type="UniPathway" id="UPA00253">
    <property type="reaction ID" value="UER00332"/>
</dbReference>
<evidence type="ECO:0000256" key="6">
    <source>
        <dbReference type="ARBA" id="ARBA00022642"/>
    </source>
</evidence>
<dbReference type="Pfam" id="PF05495">
    <property type="entry name" value="zf-CHY"/>
    <property type="match status" value="1"/>
</dbReference>
<dbReference type="GO" id="GO:0008270">
    <property type="term" value="F:zinc ion binding"/>
    <property type="evidence" value="ECO:0007669"/>
    <property type="project" value="UniProtKB-KW"/>
</dbReference>
<dbReference type="GO" id="GO:0004515">
    <property type="term" value="F:nicotinate-nucleotide adenylyltransferase activity"/>
    <property type="evidence" value="ECO:0007669"/>
    <property type="project" value="UniProtKB-EC"/>
</dbReference>
<evidence type="ECO:0000256" key="4">
    <source>
        <dbReference type="ARBA" id="ARBA00007064"/>
    </source>
</evidence>
<feature type="region of interest" description="Disordered" evidence="19">
    <location>
        <begin position="588"/>
        <end position="674"/>
    </location>
</feature>
<reference evidence="23 24" key="1">
    <citation type="journal article" date="2011" name="J. Gen. Appl. Microbiol.">
        <title>Draft genome sequencing of the enigmatic yeast Saitoella complicata.</title>
        <authorList>
            <person name="Nishida H."/>
            <person name="Hamamoto M."/>
            <person name="Sugiyama J."/>
        </authorList>
    </citation>
    <scope>NUCLEOTIDE SEQUENCE [LARGE SCALE GENOMIC DNA]</scope>
    <source>
        <strain evidence="23 24">NRRL Y-17804</strain>
    </source>
</reference>
<evidence type="ECO:0000256" key="3">
    <source>
        <dbReference type="ARBA" id="ARBA00005019"/>
    </source>
</evidence>
<dbReference type="FunFam" id="3.40.50.620:FF:000074">
    <property type="entry name" value="Nicotinamide-nucleotide adenylyltransferase"/>
    <property type="match status" value="1"/>
</dbReference>
<dbReference type="Pfam" id="PF01467">
    <property type="entry name" value="CTP_transf_like"/>
    <property type="match status" value="1"/>
</dbReference>
<dbReference type="SUPFAM" id="SSF52374">
    <property type="entry name" value="Nucleotidylyl transferase"/>
    <property type="match status" value="1"/>
</dbReference>
<comment type="catalytic activity">
    <reaction evidence="17">
        <text>beta-nicotinamide D-ribonucleotide + ATP + H(+) = diphosphate + NAD(+)</text>
        <dbReference type="Rhea" id="RHEA:21360"/>
        <dbReference type="ChEBI" id="CHEBI:14649"/>
        <dbReference type="ChEBI" id="CHEBI:15378"/>
        <dbReference type="ChEBI" id="CHEBI:30616"/>
        <dbReference type="ChEBI" id="CHEBI:33019"/>
        <dbReference type="ChEBI" id="CHEBI:57540"/>
        <dbReference type="EC" id="2.7.7.1"/>
    </reaction>
</comment>
<dbReference type="InterPro" id="IPR004821">
    <property type="entry name" value="Cyt_trans-like"/>
</dbReference>
<feature type="region of interest" description="Disordered" evidence="19">
    <location>
        <begin position="1006"/>
        <end position="1031"/>
    </location>
</feature>
<evidence type="ECO:0000256" key="16">
    <source>
        <dbReference type="ARBA" id="ARBA00048721"/>
    </source>
</evidence>
<gene>
    <name evidence="23" type="ORF">G7K_2755-t1</name>
</gene>
<dbReference type="PANTHER" id="PTHR21319">
    <property type="entry name" value="RING FINGER AND CHY ZINC FINGER DOMAIN-CONTAINING PROTEIN 1"/>
    <property type="match status" value="1"/>
</dbReference>
<feature type="compositionally biased region" description="Low complexity" evidence="19">
    <location>
        <begin position="594"/>
        <end position="612"/>
    </location>
</feature>
<feature type="domain" description="CTCHY-type" evidence="22">
    <location>
        <begin position="801"/>
        <end position="867"/>
    </location>
</feature>
<dbReference type="GO" id="GO:0000309">
    <property type="term" value="F:nicotinamide-nucleotide adenylyltransferase activity"/>
    <property type="evidence" value="ECO:0007669"/>
    <property type="project" value="UniProtKB-EC"/>
</dbReference>
<feature type="compositionally biased region" description="Acidic residues" evidence="19">
    <location>
        <begin position="1011"/>
        <end position="1031"/>
    </location>
</feature>
<comment type="similarity">
    <text evidence="4">Belongs to the eukaryotic NMN adenylyltransferase family.</text>
</comment>
<evidence type="ECO:0000256" key="7">
    <source>
        <dbReference type="ARBA" id="ARBA00022679"/>
    </source>
</evidence>
<dbReference type="Pfam" id="PF13639">
    <property type="entry name" value="zf-RING_2"/>
    <property type="match status" value="1"/>
</dbReference>
<dbReference type="GO" id="GO:0016567">
    <property type="term" value="P:protein ubiquitination"/>
    <property type="evidence" value="ECO:0007669"/>
    <property type="project" value="TreeGrafter"/>
</dbReference>
<keyword evidence="7" id="KW-0808">Transferase</keyword>
<evidence type="ECO:0000259" key="20">
    <source>
        <dbReference type="PROSITE" id="PS50089"/>
    </source>
</evidence>
<comment type="subcellular location">
    <subcellularLocation>
        <location evidence="1">Nucleus</location>
    </subcellularLocation>
</comment>
<comment type="caution">
    <text evidence="23">The sequence shown here is derived from an EMBL/GenBank/DDBJ whole genome shotgun (WGS) entry which is preliminary data.</text>
</comment>
<keyword evidence="9" id="KW-0479">Metal-binding</keyword>
<dbReference type="SMART" id="SM00184">
    <property type="entry name" value="RING"/>
    <property type="match status" value="1"/>
</dbReference>
<evidence type="ECO:0000256" key="1">
    <source>
        <dbReference type="ARBA" id="ARBA00004123"/>
    </source>
</evidence>
<evidence type="ECO:0000256" key="15">
    <source>
        <dbReference type="ARBA" id="ARBA00023242"/>
    </source>
</evidence>
<evidence type="ECO:0000313" key="23">
    <source>
        <dbReference type="EMBL" id="GAO48582.1"/>
    </source>
</evidence>
<dbReference type="GO" id="GO:0009435">
    <property type="term" value="P:NAD+ biosynthetic process"/>
    <property type="evidence" value="ECO:0007669"/>
    <property type="project" value="UniProtKB-UniPathway"/>
</dbReference>
<dbReference type="CDD" id="cd09286">
    <property type="entry name" value="NMNAT_Eukarya"/>
    <property type="match status" value="1"/>
</dbReference>
<dbReference type="NCBIfam" id="TIGR00482">
    <property type="entry name" value="nicotinate (nicotinamide) nucleotide adenylyltransferase"/>
    <property type="match status" value="1"/>
</dbReference>
<evidence type="ECO:0000256" key="2">
    <source>
        <dbReference type="ARBA" id="ARBA00004658"/>
    </source>
</evidence>